<feature type="region of interest" description="Disordered" evidence="12">
    <location>
        <begin position="482"/>
        <end position="508"/>
    </location>
</feature>
<comment type="caution">
    <text evidence="14">The sequence shown here is derived from an EMBL/GenBank/DDBJ whole genome shotgun (WGS) entry which is preliminary data.</text>
</comment>
<gene>
    <name evidence="14" type="ORF">PPERSA_12214</name>
</gene>
<dbReference type="AlphaFoldDB" id="A0A0V0R8Q4"/>
<evidence type="ECO:0000256" key="2">
    <source>
        <dbReference type="ARBA" id="ARBA00012513"/>
    </source>
</evidence>
<dbReference type="CDD" id="cd08215">
    <property type="entry name" value="STKc_Nek"/>
    <property type="match status" value="1"/>
</dbReference>
<feature type="compositionally biased region" description="Basic and acidic residues" evidence="12">
    <location>
        <begin position="602"/>
        <end position="615"/>
    </location>
</feature>
<dbReference type="InterPro" id="IPR051131">
    <property type="entry name" value="NEK_Ser/Thr_kinase_NIMA"/>
</dbReference>
<evidence type="ECO:0000256" key="11">
    <source>
        <dbReference type="SAM" id="Coils"/>
    </source>
</evidence>
<keyword evidence="4" id="KW-0808">Transferase</keyword>
<dbReference type="Gene3D" id="3.30.200.20">
    <property type="entry name" value="Phosphorylase Kinase, domain 1"/>
    <property type="match status" value="1"/>
</dbReference>
<keyword evidence="5 10" id="KW-0547">Nucleotide-binding</keyword>
<evidence type="ECO:0000256" key="6">
    <source>
        <dbReference type="ARBA" id="ARBA00022777"/>
    </source>
</evidence>
<dbReference type="SUPFAM" id="SSF56112">
    <property type="entry name" value="Protein kinase-like (PK-like)"/>
    <property type="match status" value="1"/>
</dbReference>
<organism evidence="14 15">
    <name type="scientific">Pseudocohnilembus persalinus</name>
    <name type="common">Ciliate</name>
    <dbReference type="NCBI Taxonomy" id="266149"/>
    <lineage>
        <taxon>Eukaryota</taxon>
        <taxon>Sar</taxon>
        <taxon>Alveolata</taxon>
        <taxon>Ciliophora</taxon>
        <taxon>Intramacronucleata</taxon>
        <taxon>Oligohymenophorea</taxon>
        <taxon>Scuticociliatia</taxon>
        <taxon>Philasterida</taxon>
        <taxon>Pseudocohnilembidae</taxon>
        <taxon>Pseudocohnilembus</taxon>
    </lineage>
</organism>
<dbReference type="InterPro" id="IPR017441">
    <property type="entry name" value="Protein_kinase_ATP_BS"/>
</dbReference>
<name>A0A0V0R8Q4_PSEPJ</name>
<dbReference type="EMBL" id="LDAU01000018">
    <property type="protein sequence ID" value="KRX10863.1"/>
    <property type="molecule type" value="Genomic_DNA"/>
</dbReference>
<keyword evidence="11" id="KW-0175">Coiled coil</keyword>
<evidence type="ECO:0000256" key="1">
    <source>
        <dbReference type="ARBA" id="ARBA00010886"/>
    </source>
</evidence>
<keyword evidence="7 10" id="KW-0067">ATP-binding</keyword>
<comment type="catalytic activity">
    <reaction evidence="9">
        <text>L-seryl-[protein] + ATP = O-phospho-L-seryl-[protein] + ADP + H(+)</text>
        <dbReference type="Rhea" id="RHEA:17989"/>
        <dbReference type="Rhea" id="RHEA-COMP:9863"/>
        <dbReference type="Rhea" id="RHEA-COMP:11604"/>
        <dbReference type="ChEBI" id="CHEBI:15378"/>
        <dbReference type="ChEBI" id="CHEBI:29999"/>
        <dbReference type="ChEBI" id="CHEBI:30616"/>
        <dbReference type="ChEBI" id="CHEBI:83421"/>
        <dbReference type="ChEBI" id="CHEBI:456216"/>
        <dbReference type="EC" id="2.7.11.1"/>
    </reaction>
</comment>
<evidence type="ECO:0000313" key="15">
    <source>
        <dbReference type="Proteomes" id="UP000054937"/>
    </source>
</evidence>
<dbReference type="Gene3D" id="1.10.510.10">
    <property type="entry name" value="Transferase(Phosphotransferase) domain 1"/>
    <property type="match status" value="1"/>
</dbReference>
<dbReference type="GO" id="GO:0005524">
    <property type="term" value="F:ATP binding"/>
    <property type="evidence" value="ECO:0007669"/>
    <property type="project" value="UniProtKB-UniRule"/>
</dbReference>
<dbReference type="Pfam" id="PF00069">
    <property type="entry name" value="Pkinase"/>
    <property type="match status" value="1"/>
</dbReference>
<evidence type="ECO:0000256" key="10">
    <source>
        <dbReference type="PROSITE-ProRule" id="PRU10141"/>
    </source>
</evidence>
<dbReference type="PROSITE" id="PS00108">
    <property type="entry name" value="PROTEIN_KINASE_ST"/>
    <property type="match status" value="1"/>
</dbReference>
<dbReference type="Proteomes" id="UP000054937">
    <property type="component" value="Unassembled WGS sequence"/>
</dbReference>
<dbReference type="OMA" id="MENDCLY"/>
<dbReference type="SMART" id="SM00220">
    <property type="entry name" value="S_TKc"/>
    <property type="match status" value="1"/>
</dbReference>
<comment type="similarity">
    <text evidence="1">Belongs to the protein kinase superfamily. NEK Ser/Thr protein kinase family. NIMA subfamily.</text>
</comment>
<dbReference type="InterPro" id="IPR008271">
    <property type="entry name" value="Ser/Thr_kinase_AS"/>
</dbReference>
<evidence type="ECO:0000256" key="8">
    <source>
        <dbReference type="ARBA" id="ARBA00047899"/>
    </source>
</evidence>
<dbReference type="InParanoid" id="A0A0V0R8Q4"/>
<keyword evidence="3" id="KW-0723">Serine/threonine-protein kinase</keyword>
<dbReference type="FunFam" id="3.30.200.20:FF:000097">
    <property type="entry name" value="Probable serine/threonine-protein kinase nek1"/>
    <property type="match status" value="1"/>
</dbReference>
<sequence>MTENNNNQNNKILSVGSSTQDFQILSELGRGSYGTVYKVVSLSTNKELVMKKINIKHMKPKQQKEALKEAQILRKIKHSSIIKYYTSFMENDCLYIIMEYADNGDLQQLIKEKRSKKQHFSEQEVWDMAWHLLQAVEYLHQNSIMHRDIKTLNIFLTKDKKIKLGDLGVSKIVQTQMAMQATVVGTPLYLAPELVKQQPYDFKVDLWAIGCVLYHVCALEPPFQGENLITLGFNIVHKNPKQLPGLYSAKLINLINLFLQKNSAKRPSAKDIMERFPNKQALMNQNNISHPEMTEKQKVISQNNQKQIPNDKNSKEIRGTEKKLTKDRIDVPDPKKYKLISEGMDNINNDNFQQKAQKLLYQNQIVNKQPISQRKIKNDYHNINVKVKENNFIHDMFDKFQDIQEYNNEHFNENNNSSKNKQINNDINKNVKDINNLSQEMEKEYQETKEKLIQENRNKIRELQKQKDLQKQAKNNQKAVLKNQNNYINHVDTSNKEKNQYTSRQDNIKKQNIQIIKSESKNQQQQQMKSQKNDEFDIDIKNQNQIFQDNNSTISNCNKQQNIEKSLQDKDSLNNALTNKLDQQQQQQQQKQPATISLNQKSQKEQQIKQDDKKKIPQQIQNNQNKIEAYFKNQQILKEQQQQNQVQQQQNFKIRPFSANVYKKQQVFNQGQQSNIGKLQKKEKEIQKIESLVQNFKKVNEEYLQNQNARASIEVEDFLYDNKTKRQLQQNQQQLKPKSAAQYNYNRKFQNRQSIGFTSNQFAQIGTNSDQSSKRIVTNYLKNTIGKMTLHSESQKGEEIMNEYNNKRVVIKSRIIDPIHEMPVDELKYNDNNQNQKNNRLSHNISPVIGEKLTGNNKFVTQQNTELNKFMYNKKNITRPQTAGFQIKRA</sequence>
<evidence type="ECO:0000256" key="3">
    <source>
        <dbReference type="ARBA" id="ARBA00022527"/>
    </source>
</evidence>
<feature type="coiled-coil region" evidence="11">
    <location>
        <begin position="420"/>
        <end position="480"/>
    </location>
</feature>
<dbReference type="GO" id="GO:0004674">
    <property type="term" value="F:protein serine/threonine kinase activity"/>
    <property type="evidence" value="ECO:0007669"/>
    <property type="project" value="UniProtKB-KW"/>
</dbReference>
<protein>
    <recommendedName>
        <fullName evidence="2">non-specific serine/threonine protein kinase</fullName>
        <ecNumber evidence="2">2.7.11.1</ecNumber>
    </recommendedName>
</protein>
<feature type="binding site" evidence="10">
    <location>
        <position position="51"/>
    </location>
    <ligand>
        <name>ATP</name>
        <dbReference type="ChEBI" id="CHEBI:30616"/>
    </ligand>
</feature>
<proteinExistence type="inferred from homology"/>
<reference evidence="14 15" key="1">
    <citation type="journal article" date="2015" name="Sci. Rep.">
        <title>Genome of the facultative scuticociliatosis pathogen Pseudocohnilembus persalinus provides insight into its virulence through horizontal gene transfer.</title>
        <authorList>
            <person name="Xiong J."/>
            <person name="Wang G."/>
            <person name="Cheng J."/>
            <person name="Tian M."/>
            <person name="Pan X."/>
            <person name="Warren A."/>
            <person name="Jiang C."/>
            <person name="Yuan D."/>
            <person name="Miao W."/>
        </authorList>
    </citation>
    <scope>NUCLEOTIDE SEQUENCE [LARGE SCALE GENOMIC DNA]</scope>
    <source>
        <strain evidence="14">36N120E</strain>
    </source>
</reference>
<dbReference type="PROSITE" id="PS00107">
    <property type="entry name" value="PROTEIN_KINASE_ATP"/>
    <property type="match status" value="1"/>
</dbReference>
<dbReference type="InterPro" id="IPR011009">
    <property type="entry name" value="Kinase-like_dom_sf"/>
</dbReference>
<evidence type="ECO:0000259" key="13">
    <source>
        <dbReference type="PROSITE" id="PS50011"/>
    </source>
</evidence>
<feature type="compositionally biased region" description="Low complexity" evidence="12">
    <location>
        <begin position="583"/>
        <end position="592"/>
    </location>
</feature>
<feature type="coiled-coil region" evidence="11">
    <location>
        <begin position="679"/>
        <end position="706"/>
    </location>
</feature>
<comment type="catalytic activity">
    <reaction evidence="8">
        <text>L-threonyl-[protein] + ATP = O-phospho-L-threonyl-[protein] + ADP + H(+)</text>
        <dbReference type="Rhea" id="RHEA:46608"/>
        <dbReference type="Rhea" id="RHEA-COMP:11060"/>
        <dbReference type="Rhea" id="RHEA-COMP:11605"/>
        <dbReference type="ChEBI" id="CHEBI:15378"/>
        <dbReference type="ChEBI" id="CHEBI:30013"/>
        <dbReference type="ChEBI" id="CHEBI:30616"/>
        <dbReference type="ChEBI" id="CHEBI:61977"/>
        <dbReference type="ChEBI" id="CHEBI:456216"/>
        <dbReference type="EC" id="2.7.11.1"/>
    </reaction>
</comment>
<dbReference type="OrthoDB" id="248923at2759"/>
<keyword evidence="6 14" id="KW-0418">Kinase</keyword>
<evidence type="ECO:0000256" key="9">
    <source>
        <dbReference type="ARBA" id="ARBA00048679"/>
    </source>
</evidence>
<evidence type="ECO:0000256" key="7">
    <source>
        <dbReference type="ARBA" id="ARBA00022840"/>
    </source>
</evidence>
<dbReference type="InterPro" id="IPR000719">
    <property type="entry name" value="Prot_kinase_dom"/>
</dbReference>
<evidence type="ECO:0000256" key="5">
    <source>
        <dbReference type="ARBA" id="ARBA00022741"/>
    </source>
</evidence>
<accession>A0A0V0R8Q4</accession>
<dbReference type="PANTHER" id="PTHR44899">
    <property type="entry name" value="CAMK FAMILY PROTEIN KINASE"/>
    <property type="match status" value="1"/>
</dbReference>
<feature type="domain" description="Protein kinase" evidence="13">
    <location>
        <begin position="22"/>
        <end position="293"/>
    </location>
</feature>
<dbReference type="PANTHER" id="PTHR44899:SF3">
    <property type="entry name" value="SERINE_THREONINE-PROTEIN KINASE NEK1"/>
    <property type="match status" value="1"/>
</dbReference>
<evidence type="ECO:0000256" key="12">
    <source>
        <dbReference type="SAM" id="MobiDB-lite"/>
    </source>
</evidence>
<evidence type="ECO:0000256" key="4">
    <source>
        <dbReference type="ARBA" id="ARBA00022679"/>
    </source>
</evidence>
<feature type="region of interest" description="Disordered" evidence="12">
    <location>
        <begin position="581"/>
        <end position="617"/>
    </location>
</feature>
<evidence type="ECO:0000313" key="14">
    <source>
        <dbReference type="EMBL" id="KRX10863.1"/>
    </source>
</evidence>
<dbReference type="EC" id="2.7.11.1" evidence="2"/>
<dbReference type="PROSITE" id="PS50011">
    <property type="entry name" value="PROTEIN_KINASE_DOM"/>
    <property type="match status" value="1"/>
</dbReference>
<keyword evidence="15" id="KW-1185">Reference proteome</keyword>